<feature type="repeat" description="PPR" evidence="3">
    <location>
        <begin position="24"/>
        <end position="54"/>
    </location>
</feature>
<dbReference type="Pfam" id="PF12854">
    <property type="entry name" value="PPR_1"/>
    <property type="match status" value="1"/>
</dbReference>
<reference evidence="5" key="1">
    <citation type="submission" date="2019-12" db="EMBL/GenBank/DDBJ databases">
        <title>Genome sequencing and annotation of Brassica cretica.</title>
        <authorList>
            <person name="Studholme D.J."/>
            <person name="Sarris P.F."/>
        </authorList>
    </citation>
    <scope>NUCLEOTIDE SEQUENCE</scope>
    <source>
        <strain evidence="4">PFS-001/15</strain>
        <strain evidence="5">PFS-102/07</strain>
        <tissue evidence="5">Leaf</tissue>
    </source>
</reference>
<evidence type="ECO:0000313" key="4">
    <source>
        <dbReference type="EMBL" id="KAF2540483.1"/>
    </source>
</evidence>
<proteinExistence type="inferred from homology"/>
<dbReference type="Gene3D" id="1.25.40.10">
    <property type="entry name" value="Tetratricopeptide repeat domain"/>
    <property type="match status" value="3"/>
</dbReference>
<evidence type="ECO:0000313" key="5">
    <source>
        <dbReference type="EMBL" id="KAF2585834.1"/>
    </source>
</evidence>
<keyword evidence="2" id="KW-0677">Repeat</keyword>
<dbReference type="Proteomes" id="UP000712281">
    <property type="component" value="Unassembled WGS sequence"/>
</dbReference>
<dbReference type="InterPro" id="IPR050872">
    <property type="entry name" value="PPR_P_subfamily"/>
</dbReference>
<name>A0A3N6S8C9_BRACR</name>
<protein>
    <submittedName>
        <fullName evidence="5">Uncharacterized protein</fullName>
    </submittedName>
</protein>
<comment type="caution">
    <text evidence="5">The sequence shown here is derived from an EMBL/GenBank/DDBJ whole genome shotgun (WGS) entry which is preliminary data.</text>
</comment>
<dbReference type="PANTHER" id="PTHR46128:SF358">
    <property type="entry name" value="TETRATRICOPEPTIDE REPEAT (TPR)-LIKE SUPERFAMILY PROTEIN"/>
    <property type="match status" value="1"/>
</dbReference>
<dbReference type="EMBL" id="QGKY02000246">
    <property type="protein sequence ID" value="KAF2585834.1"/>
    <property type="molecule type" value="Genomic_DNA"/>
</dbReference>
<feature type="repeat" description="PPR" evidence="3">
    <location>
        <begin position="151"/>
        <end position="186"/>
    </location>
</feature>
<dbReference type="OrthoDB" id="1093964at2759"/>
<evidence type="ECO:0000256" key="1">
    <source>
        <dbReference type="ARBA" id="ARBA00007626"/>
    </source>
</evidence>
<dbReference type="FunFam" id="1.25.40.10:FF:000294">
    <property type="entry name" value="Pentatricopeptide repeat-containing protein At1g09900"/>
    <property type="match status" value="1"/>
</dbReference>
<organism evidence="5">
    <name type="scientific">Brassica cretica</name>
    <name type="common">Mustard</name>
    <dbReference type="NCBI Taxonomy" id="69181"/>
    <lineage>
        <taxon>Eukaryota</taxon>
        <taxon>Viridiplantae</taxon>
        <taxon>Streptophyta</taxon>
        <taxon>Embryophyta</taxon>
        <taxon>Tracheophyta</taxon>
        <taxon>Spermatophyta</taxon>
        <taxon>Magnoliopsida</taxon>
        <taxon>eudicotyledons</taxon>
        <taxon>Gunneridae</taxon>
        <taxon>Pentapetalae</taxon>
        <taxon>rosids</taxon>
        <taxon>malvids</taxon>
        <taxon>Brassicales</taxon>
        <taxon>Brassicaceae</taxon>
        <taxon>Brassiceae</taxon>
        <taxon>Brassica</taxon>
    </lineage>
</organism>
<feature type="repeat" description="PPR" evidence="3">
    <location>
        <begin position="91"/>
        <end position="125"/>
    </location>
</feature>
<dbReference type="PROSITE" id="PS51375">
    <property type="entry name" value="PPR"/>
    <property type="match status" value="4"/>
</dbReference>
<dbReference type="InterPro" id="IPR011990">
    <property type="entry name" value="TPR-like_helical_dom_sf"/>
</dbReference>
<dbReference type="EMBL" id="QGKW02002005">
    <property type="protein sequence ID" value="KAF2540483.1"/>
    <property type="molecule type" value="Genomic_DNA"/>
</dbReference>
<accession>A0A3N6S8C9</accession>
<evidence type="ECO:0000256" key="3">
    <source>
        <dbReference type="PROSITE-ProRule" id="PRU00708"/>
    </source>
</evidence>
<dbReference type="AlphaFoldDB" id="A0A3N6S8C9"/>
<evidence type="ECO:0000256" key="2">
    <source>
        <dbReference type="ARBA" id="ARBA00022737"/>
    </source>
</evidence>
<feature type="repeat" description="PPR" evidence="3">
    <location>
        <begin position="56"/>
        <end position="90"/>
    </location>
</feature>
<dbReference type="Pfam" id="PF13812">
    <property type="entry name" value="PPR_3"/>
    <property type="match status" value="1"/>
</dbReference>
<dbReference type="InterPro" id="IPR002885">
    <property type="entry name" value="PPR_rpt"/>
</dbReference>
<gene>
    <name evidence="4" type="ORF">F2Q68_00031781</name>
    <name evidence="5" type="ORF">F2Q70_00036591</name>
</gene>
<comment type="similarity">
    <text evidence="1">Belongs to the PPR family. P subfamily.</text>
</comment>
<sequence>MENRLDEANQMMKNLMVSKGCDPDIVTLNILINGYCKAKRVDDGMTLFRNMKLVANTVTYNTLVQGFCRSGKLNVAKELFQEMVSEGAHPDIVTYGILLDGLCDNGELEKALEILDQMHNSKMDPGICIYSIIIHGMCNAKKMKEDGYEPNYCTYNTIIRAHLRDGGDLATSVELIEEMNRCGFSADASTIKMVMDMLVDGRLDKSFLDMLSGPSQDKSSLLD</sequence>
<dbReference type="Pfam" id="PF13041">
    <property type="entry name" value="PPR_2"/>
    <property type="match status" value="1"/>
</dbReference>
<dbReference type="NCBIfam" id="TIGR00756">
    <property type="entry name" value="PPR"/>
    <property type="match status" value="3"/>
</dbReference>
<dbReference type="PANTHER" id="PTHR46128">
    <property type="entry name" value="MITOCHONDRIAL GROUP I INTRON SPLICING FACTOR CCM1"/>
    <property type="match status" value="1"/>
</dbReference>